<sequence>MTMAGSNVIAFRNPASPIAHFIRIGEAHKKFGELYAAGRLPIRRVVIEASRLLFQRDFIADLRRDGVEIVLDTQVAELSAKARFAGAVRHAPWAVAGELLGPQHFAANASTDIIGQIARFAVAHNIDTVLAPTHFLADPDHADWLSIDRASCLALRAALDREGGKHIAIDYPVIHSHVAINDGSQRSEVVGALNDLPFDNLWLRLSGLGHEAKPQTTRQFLLSLQGIHNLGCPIIIDHLDGLLGQAALAFGAASGLAHGIMERNQFDARSWHKEPEPRDEESGFGKTTYIPIPGLAKSLKRNELEYLSNARGGKRALGCQDVCCSHGVTNMVSDTRQHAARQAFAAVEVFTPVPDHNREQFFLEKPLRETERIARTIKDLRPNAKDAARFGIDEKGAASLTKRLTDHHGRVVKLGDTLTLMHETRGKGAPRAKTASGPRISGHSDNIQQMR</sequence>
<proteinExistence type="predicted"/>
<protein>
    <submittedName>
        <fullName evidence="2">Uncharacterized protein</fullName>
    </submittedName>
</protein>
<reference evidence="2 3" key="1">
    <citation type="submission" date="2020-06" db="EMBL/GenBank/DDBJ databases">
        <title>Rhizobium sp.nov. isolated from the tomato plant.</title>
        <authorList>
            <person name="Thin K.K."/>
            <person name="Zhang X."/>
            <person name="He S."/>
        </authorList>
    </citation>
    <scope>NUCLEOTIDE SEQUENCE [LARGE SCALE GENOMIC DNA]</scope>
    <source>
        <strain evidence="2 3">DBTS2</strain>
    </source>
</reference>
<evidence type="ECO:0000313" key="3">
    <source>
        <dbReference type="Proteomes" id="UP000659172"/>
    </source>
</evidence>
<dbReference type="RefSeq" id="WP_176952430.1">
    <property type="nucleotide sequence ID" value="NZ_JABXYK010000028.1"/>
</dbReference>
<organism evidence="2 3">
    <name type="scientific">Mycoplana rhizolycopersici</name>
    <dbReference type="NCBI Taxonomy" id="2746702"/>
    <lineage>
        <taxon>Bacteria</taxon>
        <taxon>Pseudomonadati</taxon>
        <taxon>Pseudomonadota</taxon>
        <taxon>Alphaproteobacteria</taxon>
        <taxon>Hyphomicrobiales</taxon>
        <taxon>Rhizobiaceae</taxon>
        <taxon>Mycoplana</taxon>
    </lineage>
</organism>
<name>A0ABX2QNR8_9HYPH</name>
<evidence type="ECO:0000256" key="1">
    <source>
        <dbReference type="SAM" id="MobiDB-lite"/>
    </source>
</evidence>
<dbReference type="Proteomes" id="UP000659172">
    <property type="component" value="Unassembled WGS sequence"/>
</dbReference>
<accession>A0ABX2QNR8</accession>
<comment type="caution">
    <text evidence="2">The sequence shown here is derived from an EMBL/GenBank/DDBJ whole genome shotgun (WGS) entry which is preliminary data.</text>
</comment>
<feature type="region of interest" description="Disordered" evidence="1">
    <location>
        <begin position="424"/>
        <end position="451"/>
    </location>
</feature>
<evidence type="ECO:0000313" key="2">
    <source>
        <dbReference type="EMBL" id="NVP58532.1"/>
    </source>
</evidence>
<keyword evidence="3" id="KW-1185">Reference proteome</keyword>
<gene>
    <name evidence="2" type="ORF">HV823_25195</name>
</gene>
<dbReference type="EMBL" id="JABXYK010000028">
    <property type="protein sequence ID" value="NVP58532.1"/>
    <property type="molecule type" value="Genomic_DNA"/>
</dbReference>